<keyword evidence="7" id="KW-1185">Reference proteome</keyword>
<dbReference type="EMBL" id="PUEC01000021">
    <property type="protein sequence ID" value="PWB01426.1"/>
    <property type="molecule type" value="Genomic_DNA"/>
</dbReference>
<evidence type="ECO:0000256" key="4">
    <source>
        <dbReference type="PIRNR" id="PIRNR006181"/>
    </source>
</evidence>
<dbReference type="GO" id="GO:0006412">
    <property type="term" value="P:translation"/>
    <property type="evidence" value="ECO:0007669"/>
    <property type="project" value="UniProtKB-KW"/>
</dbReference>
<protein>
    <recommendedName>
        <fullName evidence="4">Cys-tRNA(Pro)/Cys-tRNA(Cys) deacylase</fullName>
        <ecNumber evidence="4">4.2.-.-</ecNumber>
    </recommendedName>
</protein>
<name>A0A2V1IP85_9BACT</name>
<dbReference type="PIRSF" id="PIRSF006181">
    <property type="entry name" value="EbsC_YbaK"/>
    <property type="match status" value="1"/>
</dbReference>
<dbReference type="EC" id="4.2.-.-" evidence="4"/>
<dbReference type="Proteomes" id="UP000244905">
    <property type="component" value="Unassembled WGS sequence"/>
</dbReference>
<evidence type="ECO:0000313" key="6">
    <source>
        <dbReference type="EMBL" id="PWB01426.1"/>
    </source>
</evidence>
<dbReference type="InterPro" id="IPR007214">
    <property type="entry name" value="YbaK/aa-tRNA-synth-assoc-dom"/>
</dbReference>
<evidence type="ECO:0000256" key="2">
    <source>
        <dbReference type="ARBA" id="ARBA00022917"/>
    </source>
</evidence>
<comment type="caution">
    <text evidence="6">The sequence shown here is derived from an EMBL/GenBank/DDBJ whole genome shotgun (WGS) entry which is preliminary data.</text>
</comment>
<evidence type="ECO:0000313" key="7">
    <source>
        <dbReference type="Proteomes" id="UP000244905"/>
    </source>
</evidence>
<proteinExistence type="inferred from homology"/>
<dbReference type="SUPFAM" id="SSF55826">
    <property type="entry name" value="YbaK/ProRS associated domain"/>
    <property type="match status" value="1"/>
</dbReference>
<evidence type="ECO:0000256" key="3">
    <source>
        <dbReference type="ARBA" id="ARBA00023239"/>
    </source>
</evidence>
<dbReference type="Pfam" id="PF04073">
    <property type="entry name" value="tRNA_edit"/>
    <property type="match status" value="1"/>
</dbReference>
<keyword evidence="2 4" id="KW-0648">Protein biosynthesis</keyword>
<evidence type="ECO:0000256" key="1">
    <source>
        <dbReference type="ARBA" id="ARBA00009798"/>
    </source>
</evidence>
<dbReference type="PANTHER" id="PTHR30411">
    <property type="entry name" value="CYTOPLASMIC PROTEIN"/>
    <property type="match status" value="1"/>
</dbReference>
<sequence>MDKVSKTNAARLLDKAKVEYELIPYKVDPDNLAAEHVAEELGEDINSVFKTLVLHGDRCGYFVCVIPGNMEVDLKKAAKAAGAKKAEMIPMKELLPLTGYIRGGCSPVGMKKPFPVFFHQTALDFQAIYVSAGQRGLQLRISPQALIDFCRASVADVAESKE</sequence>
<dbReference type="AlphaFoldDB" id="A0A2V1IP85"/>
<dbReference type="CDD" id="cd00002">
    <property type="entry name" value="YbaK_deacylase"/>
    <property type="match status" value="1"/>
</dbReference>
<organism evidence="6 7">
    <name type="scientific">Duncaniella muris</name>
    <dbReference type="NCBI Taxonomy" id="2094150"/>
    <lineage>
        <taxon>Bacteria</taxon>
        <taxon>Pseudomonadati</taxon>
        <taxon>Bacteroidota</taxon>
        <taxon>Bacteroidia</taxon>
        <taxon>Bacteroidales</taxon>
        <taxon>Muribaculaceae</taxon>
        <taxon>Duncaniella</taxon>
    </lineage>
</organism>
<dbReference type="RefSeq" id="WP_107032716.1">
    <property type="nucleotide sequence ID" value="NZ_CAJSYL010000012.1"/>
</dbReference>
<feature type="domain" description="YbaK/aminoacyl-tRNA synthetase-associated" evidence="5">
    <location>
        <begin position="33"/>
        <end position="149"/>
    </location>
</feature>
<dbReference type="GO" id="GO:0002161">
    <property type="term" value="F:aminoacyl-tRNA deacylase activity"/>
    <property type="evidence" value="ECO:0007669"/>
    <property type="project" value="InterPro"/>
</dbReference>
<comment type="similarity">
    <text evidence="1 4">Belongs to the prolyl-tRNA editing family. YbaK/EbsC subfamily.</text>
</comment>
<keyword evidence="3 4" id="KW-0456">Lyase</keyword>
<dbReference type="InterPro" id="IPR036754">
    <property type="entry name" value="YbaK/aa-tRNA-synt-asso_dom_sf"/>
</dbReference>
<evidence type="ECO:0000259" key="5">
    <source>
        <dbReference type="Pfam" id="PF04073"/>
    </source>
</evidence>
<dbReference type="GO" id="GO:0016829">
    <property type="term" value="F:lyase activity"/>
    <property type="evidence" value="ECO:0007669"/>
    <property type="project" value="UniProtKB-KW"/>
</dbReference>
<dbReference type="Gene3D" id="3.90.960.10">
    <property type="entry name" value="YbaK/aminoacyl-tRNA synthetase-associated domain"/>
    <property type="match status" value="1"/>
</dbReference>
<dbReference type="GeneID" id="82526579"/>
<accession>A0A2V1IP85</accession>
<dbReference type="InterPro" id="IPR004369">
    <property type="entry name" value="Prolyl-tRNA_editing_YbaK/EbsC"/>
</dbReference>
<dbReference type="PANTHER" id="PTHR30411:SF0">
    <property type="entry name" value="CYS-TRNA(PRO)_CYS-TRNA(CYS) DEACYLASE YBAK"/>
    <property type="match status" value="1"/>
</dbReference>
<dbReference type="NCBIfam" id="TIGR00011">
    <property type="entry name" value="YbaK_EbsC"/>
    <property type="match status" value="1"/>
</dbReference>
<gene>
    <name evidence="6" type="primary">ybaK</name>
    <name evidence="6" type="ORF">C5O23_09530</name>
</gene>
<reference evidence="7" key="1">
    <citation type="submission" date="2018-02" db="EMBL/GenBank/DDBJ databases">
        <authorList>
            <person name="Clavel T."/>
            <person name="Strowig T."/>
        </authorList>
    </citation>
    <scope>NUCLEOTIDE SEQUENCE [LARGE SCALE GENOMIC DNA]</scope>
    <source>
        <strain evidence="7">DSM 103720</strain>
    </source>
</reference>